<evidence type="ECO:0000313" key="2">
    <source>
        <dbReference type="EMBL" id="OWK45021.1"/>
    </source>
</evidence>
<feature type="compositionally biased region" description="Basic residues" evidence="1">
    <location>
        <begin position="27"/>
        <end position="37"/>
    </location>
</feature>
<dbReference type="Proteomes" id="UP000214646">
    <property type="component" value="Unassembled WGS sequence"/>
</dbReference>
<accession>A0A225DUL7</accession>
<protein>
    <submittedName>
        <fullName evidence="2">Uncharacterized protein</fullName>
    </submittedName>
</protein>
<comment type="caution">
    <text evidence="2">The sequence shown here is derived from an EMBL/GenBank/DDBJ whole genome shotgun (WGS) entry which is preliminary data.</text>
</comment>
<gene>
    <name evidence="2" type="ORF">FRUB_01352</name>
</gene>
<name>A0A225DUL7_9BACT</name>
<reference evidence="3" key="1">
    <citation type="submission" date="2017-06" db="EMBL/GenBank/DDBJ databases">
        <title>Genome analysis of Fimbriiglobus ruber SP5, the first member of the order Planctomycetales with confirmed chitinolytic capability.</title>
        <authorList>
            <person name="Ravin N.V."/>
            <person name="Rakitin A.L."/>
            <person name="Ivanova A.A."/>
            <person name="Beletsky A.V."/>
            <person name="Kulichevskaya I.S."/>
            <person name="Mardanov A.V."/>
            <person name="Dedysh S.N."/>
        </authorList>
    </citation>
    <scope>NUCLEOTIDE SEQUENCE [LARGE SCALE GENOMIC DNA]</scope>
    <source>
        <strain evidence="3">SP5</strain>
    </source>
</reference>
<evidence type="ECO:0000256" key="1">
    <source>
        <dbReference type="SAM" id="MobiDB-lite"/>
    </source>
</evidence>
<proteinExistence type="predicted"/>
<organism evidence="2 3">
    <name type="scientific">Fimbriiglobus ruber</name>
    <dbReference type="NCBI Taxonomy" id="1908690"/>
    <lineage>
        <taxon>Bacteria</taxon>
        <taxon>Pseudomonadati</taxon>
        <taxon>Planctomycetota</taxon>
        <taxon>Planctomycetia</taxon>
        <taxon>Gemmatales</taxon>
        <taxon>Gemmataceae</taxon>
        <taxon>Fimbriiglobus</taxon>
    </lineage>
</organism>
<dbReference type="EMBL" id="NIDE01000002">
    <property type="protein sequence ID" value="OWK45021.1"/>
    <property type="molecule type" value="Genomic_DNA"/>
</dbReference>
<keyword evidence="3" id="KW-1185">Reference proteome</keyword>
<feature type="region of interest" description="Disordered" evidence="1">
    <location>
        <begin position="1"/>
        <end position="37"/>
    </location>
</feature>
<sequence>MSHKPTAGKVAALAHRRSSRLGGKGVRAGKVRTVRVS</sequence>
<dbReference type="AlphaFoldDB" id="A0A225DUL7"/>
<evidence type="ECO:0000313" key="3">
    <source>
        <dbReference type="Proteomes" id="UP000214646"/>
    </source>
</evidence>